<gene>
    <name evidence="2" type="ORF">FHS34_007933</name>
</gene>
<proteinExistence type="predicted"/>
<dbReference type="Proteomes" id="UP000585836">
    <property type="component" value="Unassembled WGS sequence"/>
</dbReference>
<dbReference type="AlphaFoldDB" id="A0A7W9Q2I7"/>
<comment type="caution">
    <text evidence="2">The sequence shown here is derived from an EMBL/GenBank/DDBJ whole genome shotgun (WGS) entry which is preliminary data.</text>
</comment>
<evidence type="ECO:0000256" key="1">
    <source>
        <dbReference type="SAM" id="SignalP"/>
    </source>
</evidence>
<name>A0A7W9Q2I7_9ACTN</name>
<organism evidence="2 3">
    <name type="scientific">Streptomyces echinatus</name>
    <dbReference type="NCBI Taxonomy" id="67293"/>
    <lineage>
        <taxon>Bacteria</taxon>
        <taxon>Bacillati</taxon>
        <taxon>Actinomycetota</taxon>
        <taxon>Actinomycetes</taxon>
        <taxon>Kitasatosporales</taxon>
        <taxon>Streptomycetaceae</taxon>
        <taxon>Streptomyces</taxon>
    </lineage>
</organism>
<protein>
    <submittedName>
        <fullName evidence="2">Uncharacterized protein</fullName>
    </submittedName>
</protein>
<reference evidence="2 3" key="1">
    <citation type="submission" date="2020-08" db="EMBL/GenBank/DDBJ databases">
        <title>Genomic Encyclopedia of Type Strains, Phase III (KMG-III): the genomes of soil and plant-associated and newly described type strains.</title>
        <authorList>
            <person name="Whitman W."/>
        </authorList>
    </citation>
    <scope>NUCLEOTIDE SEQUENCE [LARGE SCALE GENOMIC DNA]</scope>
    <source>
        <strain evidence="2 3">CECT 3313</strain>
    </source>
</reference>
<evidence type="ECO:0000313" key="2">
    <source>
        <dbReference type="EMBL" id="MBB5932423.1"/>
    </source>
</evidence>
<feature type="chain" id="PRO_5038801163" evidence="1">
    <location>
        <begin position="21"/>
        <end position="106"/>
    </location>
</feature>
<feature type="signal peptide" evidence="1">
    <location>
        <begin position="1"/>
        <end position="20"/>
    </location>
</feature>
<keyword evidence="3" id="KW-1185">Reference proteome</keyword>
<evidence type="ECO:0000313" key="3">
    <source>
        <dbReference type="Proteomes" id="UP000585836"/>
    </source>
</evidence>
<keyword evidence="1" id="KW-0732">Signal</keyword>
<accession>A0A7W9Q2I7</accession>
<sequence length="106" mass="10983">MRAQHVRRVLAASAAGVVMAGGAAVGAAGTAVAAAPAAHTGRVTTGGCFGHDDWRCFDDGGFGHGGFWHGGFDRDGFRHGGFGHGGFGHHFDHRFDRGPFVIIVVR</sequence>
<dbReference type="EMBL" id="JACHJK010000025">
    <property type="protein sequence ID" value="MBB5932423.1"/>
    <property type="molecule type" value="Genomic_DNA"/>
</dbReference>
<dbReference type="RefSeq" id="WP_184974773.1">
    <property type="nucleotide sequence ID" value="NZ_BAAAWF010000001.1"/>
</dbReference>